<name>A0A699UVJ3_TANCI</name>
<evidence type="ECO:0000256" key="1">
    <source>
        <dbReference type="SAM" id="MobiDB-lite"/>
    </source>
</evidence>
<accession>A0A699UVJ3</accession>
<organism evidence="2">
    <name type="scientific">Tanacetum cinerariifolium</name>
    <name type="common">Dalmatian daisy</name>
    <name type="synonym">Chrysanthemum cinerariifolium</name>
    <dbReference type="NCBI Taxonomy" id="118510"/>
    <lineage>
        <taxon>Eukaryota</taxon>
        <taxon>Viridiplantae</taxon>
        <taxon>Streptophyta</taxon>
        <taxon>Embryophyta</taxon>
        <taxon>Tracheophyta</taxon>
        <taxon>Spermatophyta</taxon>
        <taxon>Magnoliopsida</taxon>
        <taxon>eudicotyledons</taxon>
        <taxon>Gunneridae</taxon>
        <taxon>Pentapetalae</taxon>
        <taxon>asterids</taxon>
        <taxon>campanulids</taxon>
        <taxon>Asterales</taxon>
        <taxon>Asteraceae</taxon>
        <taxon>Asteroideae</taxon>
        <taxon>Anthemideae</taxon>
        <taxon>Anthemidinae</taxon>
        <taxon>Tanacetum</taxon>
    </lineage>
</organism>
<reference evidence="2" key="1">
    <citation type="journal article" date="2019" name="Sci. Rep.">
        <title>Draft genome of Tanacetum cinerariifolium, the natural source of mosquito coil.</title>
        <authorList>
            <person name="Yamashiro T."/>
            <person name="Shiraishi A."/>
            <person name="Satake H."/>
            <person name="Nakayama K."/>
        </authorList>
    </citation>
    <scope>NUCLEOTIDE SEQUENCE</scope>
</reference>
<gene>
    <name evidence="2" type="ORF">Tci_899331</name>
</gene>
<comment type="caution">
    <text evidence="2">The sequence shown here is derived from an EMBL/GenBank/DDBJ whole genome shotgun (WGS) entry which is preliminary data.</text>
</comment>
<sequence length="147" mass="16004">AQEQVYGVLRQAGVGLLHGGRFVFQLVHRENDVAAQAQQQPQHNENAEANLGFERHRSAARAAGERAGRRWMNSRGPCPITARKSSVGLRAPPRISEGPDGCKYVVVASADGQLATAGSLPAGQQSRWRRLRQIVRPEYPSGTNLLT</sequence>
<protein>
    <submittedName>
        <fullName evidence="2">Uncharacterized protein</fullName>
    </submittedName>
</protein>
<dbReference type="EMBL" id="BKCJ011376368">
    <property type="protein sequence ID" value="GFD27362.1"/>
    <property type="molecule type" value="Genomic_DNA"/>
</dbReference>
<feature type="non-terminal residue" evidence="2">
    <location>
        <position position="1"/>
    </location>
</feature>
<feature type="region of interest" description="Disordered" evidence="1">
    <location>
        <begin position="34"/>
        <end position="94"/>
    </location>
</feature>
<feature type="compositionally biased region" description="Basic and acidic residues" evidence="1">
    <location>
        <begin position="53"/>
        <end position="68"/>
    </location>
</feature>
<proteinExistence type="predicted"/>
<evidence type="ECO:0000313" key="2">
    <source>
        <dbReference type="EMBL" id="GFD27362.1"/>
    </source>
</evidence>
<dbReference type="AlphaFoldDB" id="A0A699UVJ3"/>